<dbReference type="GO" id="GO:0008685">
    <property type="term" value="F:2-C-methyl-D-erythritol 2,4-cyclodiphosphate synthase activity"/>
    <property type="evidence" value="ECO:0007669"/>
    <property type="project" value="InterPro"/>
</dbReference>
<dbReference type="EMBL" id="CM001402">
    <property type="protein sequence ID" value="EHO42203.1"/>
    <property type="molecule type" value="Genomic_DNA"/>
</dbReference>
<dbReference type="HOGENOM" id="CLU_1902815_0_0_0"/>
<dbReference type="KEGG" id="caby:Cabys_1426"/>
<dbReference type="RefSeq" id="WP_006929473.1">
    <property type="nucleotide sequence ID" value="NZ_CM001402.1"/>
</dbReference>
<dbReference type="Gene3D" id="3.30.1330.50">
    <property type="entry name" value="2-C-methyl-D-erythritol 2,4-cyclodiphosphate synthase"/>
    <property type="match status" value="1"/>
</dbReference>
<dbReference type="InParanoid" id="H1XP88"/>
<reference evidence="1 4" key="2">
    <citation type="submission" date="2016-11" db="EMBL/GenBank/DDBJ databases">
        <title>Genomic analysis of Caldithrix abyssi and proposal of a novel bacterial phylum Caldithrichaeota.</title>
        <authorList>
            <person name="Kublanov I."/>
            <person name="Sigalova O."/>
            <person name="Gavrilov S."/>
            <person name="Lebedinsky A."/>
            <person name="Ivanova N."/>
            <person name="Daum C."/>
            <person name="Reddy T."/>
            <person name="Klenk H.P."/>
            <person name="Goker M."/>
            <person name="Reva O."/>
            <person name="Miroshnichenko M."/>
            <person name="Kyprides N."/>
            <person name="Woyke T."/>
            <person name="Gelfand M."/>
        </authorList>
    </citation>
    <scope>NUCLEOTIDE SEQUENCE [LARGE SCALE GENOMIC DNA]</scope>
    <source>
        <strain evidence="1 4">LF13</strain>
    </source>
</reference>
<dbReference type="Proteomes" id="UP000183868">
    <property type="component" value="Chromosome"/>
</dbReference>
<keyword evidence="3" id="KW-1185">Reference proteome</keyword>
<gene>
    <name evidence="1" type="ORF">Cabys_1426</name>
    <name evidence="2" type="ORF">Calab_2593</name>
</gene>
<evidence type="ECO:0000313" key="1">
    <source>
        <dbReference type="EMBL" id="APF18175.1"/>
    </source>
</evidence>
<accession>H1XP88</accession>
<evidence type="ECO:0000313" key="3">
    <source>
        <dbReference type="Proteomes" id="UP000004671"/>
    </source>
</evidence>
<dbReference type="STRING" id="880073.Cabys_1426"/>
<evidence type="ECO:0000313" key="4">
    <source>
        <dbReference type="Proteomes" id="UP000183868"/>
    </source>
</evidence>
<dbReference type="Proteomes" id="UP000004671">
    <property type="component" value="Chromosome"/>
</dbReference>
<dbReference type="OrthoDB" id="9804336at2"/>
<dbReference type="SUPFAM" id="SSF69765">
    <property type="entry name" value="IpsF-like"/>
    <property type="match status" value="1"/>
</dbReference>
<organism evidence="2 3">
    <name type="scientific">Caldithrix abyssi DSM 13497</name>
    <dbReference type="NCBI Taxonomy" id="880073"/>
    <lineage>
        <taxon>Bacteria</taxon>
        <taxon>Pseudomonadati</taxon>
        <taxon>Calditrichota</taxon>
        <taxon>Calditrichia</taxon>
        <taxon>Calditrichales</taxon>
        <taxon>Calditrichaceae</taxon>
        <taxon>Caldithrix</taxon>
    </lineage>
</organism>
<proteinExistence type="predicted"/>
<dbReference type="EMBL" id="CP018099">
    <property type="protein sequence ID" value="APF18175.1"/>
    <property type="molecule type" value="Genomic_DNA"/>
</dbReference>
<dbReference type="AlphaFoldDB" id="H1XP88"/>
<dbReference type="GO" id="GO:0016114">
    <property type="term" value="P:terpenoid biosynthetic process"/>
    <property type="evidence" value="ECO:0007669"/>
    <property type="project" value="InterPro"/>
</dbReference>
<name>H1XP88_CALAY</name>
<dbReference type="InterPro" id="IPR036571">
    <property type="entry name" value="MECDP_synthase_sf"/>
</dbReference>
<evidence type="ECO:0000313" key="2">
    <source>
        <dbReference type="EMBL" id="EHO42203.1"/>
    </source>
</evidence>
<sequence length="133" mass="14530">MKVGLGLAFINQSTGDVSSTTFAALCSAVVDALLGAAGLNHLRPEFGFLSPVDKIKQIELKLYYQGFSLVNMDCTIEGELNLKPGVVNDFARQIADLLFISPERFTVKSYWLEKMAGTARIQVIASIKKSDEI</sequence>
<reference evidence="2 3" key="1">
    <citation type="submission" date="2011-09" db="EMBL/GenBank/DDBJ databases">
        <title>The permanent draft genome of Caldithrix abyssi DSM 13497.</title>
        <authorList>
            <consortium name="US DOE Joint Genome Institute (JGI-PGF)"/>
            <person name="Lucas S."/>
            <person name="Han J."/>
            <person name="Lapidus A."/>
            <person name="Bruce D."/>
            <person name="Goodwin L."/>
            <person name="Pitluck S."/>
            <person name="Peters L."/>
            <person name="Kyrpides N."/>
            <person name="Mavromatis K."/>
            <person name="Ivanova N."/>
            <person name="Mikhailova N."/>
            <person name="Chertkov O."/>
            <person name="Detter J.C."/>
            <person name="Tapia R."/>
            <person name="Han C."/>
            <person name="Land M."/>
            <person name="Hauser L."/>
            <person name="Markowitz V."/>
            <person name="Cheng J.-F."/>
            <person name="Hugenholtz P."/>
            <person name="Woyke T."/>
            <person name="Wu D."/>
            <person name="Spring S."/>
            <person name="Brambilla E."/>
            <person name="Klenk H.-P."/>
            <person name="Eisen J.A."/>
        </authorList>
    </citation>
    <scope>NUCLEOTIDE SEQUENCE [LARGE SCALE GENOMIC DNA]</scope>
    <source>
        <strain evidence="2 3">DSM 13497</strain>
    </source>
</reference>
<protein>
    <submittedName>
        <fullName evidence="1">2C-methyl-D-erythritol 2,4-cyclodiphosphate synthase</fullName>
    </submittedName>
</protein>
<dbReference type="PaxDb" id="880073-Calab_2593"/>